<dbReference type="InterPro" id="IPR018639">
    <property type="entry name" value="DUF2062"/>
</dbReference>
<organism evidence="3 4">
    <name type="scientific">Nitratireductor aquibiodomus</name>
    <dbReference type="NCBI Taxonomy" id="204799"/>
    <lineage>
        <taxon>Bacteria</taxon>
        <taxon>Pseudomonadati</taxon>
        <taxon>Pseudomonadota</taxon>
        <taxon>Alphaproteobacteria</taxon>
        <taxon>Hyphomicrobiales</taxon>
        <taxon>Phyllobacteriaceae</taxon>
        <taxon>Nitratireductor</taxon>
    </lineage>
</organism>
<evidence type="ECO:0000259" key="2">
    <source>
        <dbReference type="Pfam" id="PF09835"/>
    </source>
</evidence>
<feature type="transmembrane region" description="Helical" evidence="1">
    <location>
        <begin position="145"/>
        <end position="166"/>
    </location>
</feature>
<keyword evidence="4" id="KW-1185">Reference proteome</keyword>
<protein>
    <recommendedName>
        <fullName evidence="2">DUF2062 domain-containing protein</fullName>
    </recommendedName>
</protein>
<keyword evidence="1" id="KW-1133">Transmembrane helix</keyword>
<feature type="domain" description="DUF2062" evidence="2">
    <location>
        <begin position="27"/>
        <end position="174"/>
    </location>
</feature>
<feature type="transmembrane region" description="Helical" evidence="1">
    <location>
        <begin position="64"/>
        <end position="86"/>
    </location>
</feature>
<gene>
    <name evidence="3" type="ORF">SAMN05216452_3743</name>
</gene>
<evidence type="ECO:0000313" key="3">
    <source>
        <dbReference type="EMBL" id="SEB93605.1"/>
    </source>
</evidence>
<dbReference type="RefSeq" id="WP_025030102.1">
    <property type="nucleotide sequence ID" value="NZ_FNSL01000001.1"/>
</dbReference>
<keyword evidence="1" id="KW-0812">Transmembrane</keyword>
<dbReference type="AlphaFoldDB" id="A0A1H4NFB4"/>
<name>A0A1H4NFB4_9HYPH</name>
<evidence type="ECO:0000256" key="1">
    <source>
        <dbReference type="SAM" id="Phobius"/>
    </source>
</evidence>
<proteinExistence type="predicted"/>
<feature type="transmembrane region" description="Helical" evidence="1">
    <location>
        <begin position="93"/>
        <end position="110"/>
    </location>
</feature>
<dbReference type="Proteomes" id="UP000199064">
    <property type="component" value="Unassembled WGS sequence"/>
</dbReference>
<dbReference type="Pfam" id="PF09835">
    <property type="entry name" value="DUF2062"/>
    <property type="match status" value="1"/>
</dbReference>
<feature type="transmembrane region" description="Helical" evidence="1">
    <location>
        <begin position="36"/>
        <end position="58"/>
    </location>
</feature>
<reference evidence="4" key="1">
    <citation type="submission" date="2016-10" db="EMBL/GenBank/DDBJ databases">
        <authorList>
            <person name="Varghese N."/>
            <person name="Submissions S."/>
        </authorList>
    </citation>
    <scope>NUCLEOTIDE SEQUENCE [LARGE SCALE GENOMIC DNA]</scope>
    <source>
        <strain evidence="4">ES.061</strain>
    </source>
</reference>
<sequence>MLFRRRKPADLWERTRTMVWPRRSFWRSAQYFVKRVLRLTATPHAIAAGIAAGVFASFTPFMGFHFFIAAGLAWCIGGNLVASAIGTAVGNPLTFPFIWGATLETGRLILYGRELSHGAPIHLGKMLRHLEFSQLWEPVIKPMSVGALPLGIFFALVFYFVTRWATFTFREQRRKRLAERARRKAGRQAFDARTATSS</sequence>
<keyword evidence="1" id="KW-0472">Membrane</keyword>
<dbReference type="PANTHER" id="PTHR40547">
    <property type="entry name" value="SLL0298 PROTEIN"/>
    <property type="match status" value="1"/>
</dbReference>
<dbReference type="PANTHER" id="PTHR40547:SF1">
    <property type="entry name" value="SLL0298 PROTEIN"/>
    <property type="match status" value="1"/>
</dbReference>
<evidence type="ECO:0000313" key="4">
    <source>
        <dbReference type="Proteomes" id="UP000199064"/>
    </source>
</evidence>
<accession>A0A1H4NFB4</accession>
<dbReference type="EMBL" id="FNSL01000001">
    <property type="protein sequence ID" value="SEB93605.1"/>
    <property type="molecule type" value="Genomic_DNA"/>
</dbReference>